<dbReference type="HOGENOM" id="CLU_3102812_0_0_6"/>
<dbReference type="Proteomes" id="UP000005268">
    <property type="component" value="Chromosome"/>
</dbReference>
<dbReference type="KEGG" id="ppi:YSA_06302"/>
<sequence>MLLVIRLVPDNAAYIRGTLNLMQAKISKISDGYPGLAQRPEIAGLCRPFHG</sequence>
<name>I3UXE5_PSEPU</name>
<gene>
    <name evidence="1" type="ORF">YSA_06302</name>
</gene>
<evidence type="ECO:0000313" key="1">
    <source>
        <dbReference type="EMBL" id="AFK70166.1"/>
    </source>
</evidence>
<reference evidence="1 2" key="1">
    <citation type="journal article" date="2012" name="J. Bacteriol.">
        <title>Complete Genome Sequence of the Naphthalene-Degrading Pseudomonas putida Strain ND6.</title>
        <authorList>
            <person name="Li S."/>
            <person name="Zhao H."/>
            <person name="Li Y."/>
            <person name="Niu S."/>
            <person name="Cai B."/>
        </authorList>
    </citation>
    <scope>NUCLEOTIDE SEQUENCE [LARGE SCALE GENOMIC DNA]</scope>
    <source>
        <strain evidence="1 2">ND6</strain>
    </source>
</reference>
<organism evidence="1 2">
    <name type="scientific">Pseudomonas putida ND6</name>
    <dbReference type="NCBI Taxonomy" id="231023"/>
    <lineage>
        <taxon>Bacteria</taxon>
        <taxon>Pseudomonadati</taxon>
        <taxon>Pseudomonadota</taxon>
        <taxon>Gammaproteobacteria</taxon>
        <taxon>Pseudomonadales</taxon>
        <taxon>Pseudomonadaceae</taxon>
        <taxon>Pseudomonas</taxon>
    </lineage>
</organism>
<accession>I3UXE5</accession>
<evidence type="ECO:0000313" key="2">
    <source>
        <dbReference type="Proteomes" id="UP000005268"/>
    </source>
</evidence>
<dbReference type="AlphaFoldDB" id="I3UXE5"/>
<proteinExistence type="predicted"/>
<protein>
    <submittedName>
        <fullName evidence="1">Uncharacterized protein</fullName>
    </submittedName>
</protein>
<dbReference type="EMBL" id="CP003588">
    <property type="protein sequence ID" value="AFK70166.1"/>
    <property type="molecule type" value="Genomic_DNA"/>
</dbReference>